<organism evidence="2 3">
    <name type="scientific">Tumebacillus lipolyticus</name>
    <dbReference type="NCBI Taxonomy" id="1280370"/>
    <lineage>
        <taxon>Bacteria</taxon>
        <taxon>Bacillati</taxon>
        <taxon>Bacillota</taxon>
        <taxon>Bacilli</taxon>
        <taxon>Bacillales</taxon>
        <taxon>Alicyclobacillaceae</taxon>
        <taxon>Tumebacillus</taxon>
    </lineage>
</organism>
<accession>A0ABW4ZTT0</accession>
<dbReference type="InterPro" id="IPR051158">
    <property type="entry name" value="Metallophosphoesterase_sf"/>
</dbReference>
<protein>
    <submittedName>
        <fullName evidence="2">Metallophosphoesterase</fullName>
    </submittedName>
</protein>
<evidence type="ECO:0000313" key="3">
    <source>
        <dbReference type="Proteomes" id="UP001597343"/>
    </source>
</evidence>
<dbReference type="EMBL" id="JBHUIO010000002">
    <property type="protein sequence ID" value="MFD2168764.1"/>
    <property type="molecule type" value="Genomic_DNA"/>
</dbReference>
<gene>
    <name evidence="2" type="ORF">ACFSOY_01865</name>
</gene>
<comment type="caution">
    <text evidence="2">The sequence shown here is derived from an EMBL/GenBank/DDBJ whole genome shotgun (WGS) entry which is preliminary data.</text>
</comment>
<keyword evidence="3" id="KW-1185">Reference proteome</keyword>
<proteinExistence type="predicted"/>
<dbReference type="PANTHER" id="PTHR31302">
    <property type="entry name" value="TRANSMEMBRANE PROTEIN WITH METALLOPHOSPHOESTERASE DOMAIN-RELATED"/>
    <property type="match status" value="1"/>
</dbReference>
<feature type="domain" description="Calcineurin-like phosphoesterase" evidence="1">
    <location>
        <begin position="1"/>
        <end position="197"/>
    </location>
</feature>
<dbReference type="Proteomes" id="UP001597343">
    <property type="component" value="Unassembled WGS sequence"/>
</dbReference>
<name>A0ABW4ZTT0_9BACL</name>
<sequence>MNIFAIGDLHLSFANPKPMNIFGELWNDHPEKIRTAWEATVAPEDLVLIPGDISWAMQLEEAKQDLDYIASLPGTKVMIRGNHDYWWSSISKIRKSVDPSIHVLQNDSITIGDVTIAGVRGWDCPGGYKFDEHDRKVYEREVVRLQMSLDHAMNQKARQLIVMLHYPPTNEKHHASGFLEMLTRYPVDKVVYGHLHGKEGHRHALEGVHHGIEFHLTACDYLNFAPLKLTSSKA</sequence>
<reference evidence="3" key="1">
    <citation type="journal article" date="2019" name="Int. J. Syst. Evol. Microbiol.">
        <title>The Global Catalogue of Microorganisms (GCM) 10K type strain sequencing project: providing services to taxonomists for standard genome sequencing and annotation.</title>
        <authorList>
            <consortium name="The Broad Institute Genomics Platform"/>
            <consortium name="The Broad Institute Genome Sequencing Center for Infectious Disease"/>
            <person name="Wu L."/>
            <person name="Ma J."/>
        </authorList>
    </citation>
    <scope>NUCLEOTIDE SEQUENCE [LARGE SCALE GENOMIC DNA]</scope>
    <source>
        <strain evidence="3">CGMCC 1.13574</strain>
    </source>
</reference>
<dbReference type="Pfam" id="PF00149">
    <property type="entry name" value="Metallophos"/>
    <property type="match status" value="1"/>
</dbReference>
<dbReference type="InterPro" id="IPR029052">
    <property type="entry name" value="Metallo-depent_PP-like"/>
</dbReference>
<dbReference type="RefSeq" id="WP_386043769.1">
    <property type="nucleotide sequence ID" value="NZ_JBHUIO010000002.1"/>
</dbReference>
<dbReference type="InterPro" id="IPR014578">
    <property type="entry name" value="Pesterase_CT488"/>
</dbReference>
<dbReference type="Gene3D" id="3.60.21.10">
    <property type="match status" value="1"/>
</dbReference>
<dbReference type="InterPro" id="IPR004843">
    <property type="entry name" value="Calcineurin-like_PHP"/>
</dbReference>
<dbReference type="PIRSF" id="PIRSF033094">
    <property type="entry name" value="Pesterase_CT488"/>
    <property type="match status" value="1"/>
</dbReference>
<dbReference type="PANTHER" id="PTHR31302:SF22">
    <property type="entry name" value="PHOSPHOESTERASE"/>
    <property type="match status" value="1"/>
</dbReference>
<evidence type="ECO:0000259" key="1">
    <source>
        <dbReference type="Pfam" id="PF00149"/>
    </source>
</evidence>
<dbReference type="SUPFAM" id="SSF56300">
    <property type="entry name" value="Metallo-dependent phosphatases"/>
    <property type="match status" value="1"/>
</dbReference>
<evidence type="ECO:0000313" key="2">
    <source>
        <dbReference type="EMBL" id="MFD2168764.1"/>
    </source>
</evidence>